<sequence length="127" mass="14119">MDFLVKHLLTEALLGGKGRRKAVKRWENIDQKGGPVETSGLAESELAKLKEFGFSFGRHPFAENQGKGHTLSKLRDDIRAIVAHGEQILHKAPTLELMEFSVRFEGSGVEKDSLDPMQSLPVVVIRL</sequence>
<dbReference type="EMBL" id="JAAOZQ010000024">
    <property type="protein sequence ID" value="KAF7526191.1"/>
    <property type="molecule type" value="Genomic_DNA"/>
</dbReference>
<proteinExistence type="predicted"/>
<organism evidence="1 2">
    <name type="scientific">Penicillium crustosum</name>
    <name type="common">Blue mold fungus</name>
    <dbReference type="NCBI Taxonomy" id="36656"/>
    <lineage>
        <taxon>Eukaryota</taxon>
        <taxon>Fungi</taxon>
        <taxon>Dikarya</taxon>
        <taxon>Ascomycota</taxon>
        <taxon>Pezizomycotina</taxon>
        <taxon>Eurotiomycetes</taxon>
        <taxon>Eurotiomycetidae</taxon>
        <taxon>Eurotiales</taxon>
        <taxon>Aspergillaceae</taxon>
        <taxon>Penicillium</taxon>
    </lineage>
</organism>
<dbReference type="AlphaFoldDB" id="A0A9P5L5W2"/>
<evidence type="ECO:0000313" key="1">
    <source>
        <dbReference type="EMBL" id="KAF7526191.1"/>
    </source>
</evidence>
<name>A0A9P5L5W2_PENCR</name>
<protein>
    <submittedName>
        <fullName evidence="1">Uncharacterized protein</fullName>
    </submittedName>
</protein>
<comment type="caution">
    <text evidence="1">The sequence shown here is derived from an EMBL/GenBank/DDBJ whole genome shotgun (WGS) entry which is preliminary data.</text>
</comment>
<reference evidence="1" key="1">
    <citation type="submission" date="2020-02" db="EMBL/GenBank/DDBJ databases">
        <authorList>
            <person name="Lichtner F.J."/>
        </authorList>
    </citation>
    <scope>NUCLEOTIDE SEQUENCE</scope>
    <source>
        <strain evidence="1">G10</strain>
    </source>
</reference>
<dbReference type="Proteomes" id="UP000701341">
    <property type="component" value="Unassembled WGS sequence"/>
</dbReference>
<evidence type="ECO:0000313" key="2">
    <source>
        <dbReference type="Proteomes" id="UP000701341"/>
    </source>
</evidence>
<keyword evidence="2" id="KW-1185">Reference proteome</keyword>
<gene>
    <name evidence="1" type="ORF">PCG10_004422</name>
</gene>
<accession>A0A9P5L5W2</accession>